<dbReference type="SUPFAM" id="SSF50729">
    <property type="entry name" value="PH domain-like"/>
    <property type="match status" value="1"/>
</dbReference>
<proteinExistence type="predicted"/>
<keyword evidence="7" id="KW-0472">Membrane</keyword>
<dbReference type="GO" id="GO:0005829">
    <property type="term" value="C:cytosol"/>
    <property type="evidence" value="ECO:0007669"/>
    <property type="project" value="GOC"/>
</dbReference>
<dbReference type="Proteomes" id="UP000694388">
    <property type="component" value="Unplaced"/>
</dbReference>
<evidence type="ECO:0000256" key="8">
    <source>
        <dbReference type="SAM" id="MobiDB-lite"/>
    </source>
</evidence>
<reference evidence="10" key="1">
    <citation type="submission" date="2025-08" db="UniProtKB">
        <authorList>
            <consortium name="Ensembl"/>
        </authorList>
    </citation>
    <scope>IDENTIFICATION</scope>
</reference>
<dbReference type="InterPro" id="IPR001849">
    <property type="entry name" value="PH_domain"/>
</dbReference>
<evidence type="ECO:0000256" key="1">
    <source>
        <dbReference type="ARBA" id="ARBA00004170"/>
    </source>
</evidence>
<dbReference type="PROSITE" id="PS50003">
    <property type="entry name" value="PH_DOMAIN"/>
    <property type="match status" value="1"/>
</dbReference>
<keyword evidence="6" id="KW-0333">Golgi apparatus</keyword>
<dbReference type="CDD" id="cd01247">
    <property type="entry name" value="PH_FAPP1_FAPP2"/>
    <property type="match status" value="1"/>
</dbReference>
<evidence type="ECO:0000256" key="4">
    <source>
        <dbReference type="ARBA" id="ARBA00022448"/>
    </source>
</evidence>
<sequence>MEGTLRKWTNYFSGWQPRWFVLEGGVLSYYDSQDDVGKGCKGSLKMIACEIHVNSMDQTRLDLVIPGEQHFYLRTLNAAERQRWLVALGSAKACLGDGRTRKEKELDEAGQSLRTKMSELRLYCNLMTQQVTKIRESIQAIQPDVDTMTEASSLLGATCDTFVHTLDECVRIASSSLTQDLHRASATEVPASPVARIMLNPRFTSADRALSKKCEMGTNRSKVAKEREDVLNSSNDDSHAEGMNASARIHCPPAGDGRVSPPDHPSRTPAPLSGAPEDADGLVRTRPTHKRSGSSRTAVDTEPTCPKTELCDTRQTQTPADITETLSLNNEQIQTFFSAMELRFSDVEFEEDDGIPVEPFLKACSAIVPLLDKLGPTAFAPVKLDFVGNIKKMQQKHHMCPERFTTLQRIVTHELDTDTALLRNSATEALLWLKRGLKFLKEFLMEVKNGEMDLGSAVQLTAVHYDNIMVGLYVVCLR</sequence>
<comment type="subcellular location">
    <subcellularLocation>
        <location evidence="2">Golgi apparatus</location>
        <location evidence="2">trans-Golgi network membrane</location>
    </subcellularLocation>
    <subcellularLocation>
        <location evidence="1">Membrane</location>
        <topology evidence="1">Peripheral membrane protein</topology>
    </subcellularLocation>
</comment>
<dbReference type="InterPro" id="IPR045188">
    <property type="entry name" value="Boi1/Boi2-like"/>
</dbReference>
<dbReference type="FunFam" id="1.10.3520.10:FF:000001">
    <property type="entry name" value="Pleckstrin domain-containing family A member 8"/>
    <property type="match status" value="1"/>
</dbReference>
<feature type="compositionally biased region" description="Basic and acidic residues" evidence="8">
    <location>
        <begin position="223"/>
        <end position="240"/>
    </location>
</feature>
<keyword evidence="11" id="KW-1185">Reference proteome</keyword>
<dbReference type="Gene3D" id="2.30.29.30">
    <property type="entry name" value="Pleckstrin-homology domain (PH domain)/Phosphotyrosine-binding domain (PTB)"/>
    <property type="match status" value="1"/>
</dbReference>
<dbReference type="InterPro" id="IPR014830">
    <property type="entry name" value="Glycolipid_transfer_prot_dom"/>
</dbReference>
<protein>
    <recommendedName>
        <fullName evidence="3">Pleckstrin homology domain-containing family A member 8</fullName>
    </recommendedName>
</protein>
<evidence type="ECO:0000259" key="9">
    <source>
        <dbReference type="PROSITE" id="PS50003"/>
    </source>
</evidence>
<feature type="region of interest" description="Disordered" evidence="8">
    <location>
        <begin position="214"/>
        <end position="316"/>
    </location>
</feature>
<dbReference type="Gene3D" id="1.10.3520.10">
    <property type="entry name" value="Glycolipid transfer protein"/>
    <property type="match status" value="1"/>
</dbReference>
<evidence type="ECO:0000256" key="5">
    <source>
        <dbReference type="ARBA" id="ARBA00022553"/>
    </source>
</evidence>
<dbReference type="FunFam" id="2.30.29.30:FF:000085">
    <property type="entry name" value="Pleckstrin homology domain-containing family A member 8"/>
    <property type="match status" value="1"/>
</dbReference>
<dbReference type="GO" id="GO:0120013">
    <property type="term" value="F:lipid transfer activity"/>
    <property type="evidence" value="ECO:0007669"/>
    <property type="project" value="InterPro"/>
</dbReference>
<dbReference type="PANTHER" id="PTHR22902:SF27">
    <property type="entry name" value="PLECKSTRIN HOMOLOGY DOMAIN-CONTAINING FAMILY A MEMBER 3"/>
    <property type="match status" value="1"/>
</dbReference>
<accession>A0A8C4N9N7</accession>
<dbReference type="InterPro" id="IPR011993">
    <property type="entry name" value="PH-like_dom_sf"/>
</dbReference>
<dbReference type="SUPFAM" id="SSF110004">
    <property type="entry name" value="Glycolipid transfer protein, GLTP"/>
    <property type="match status" value="1"/>
</dbReference>
<dbReference type="Pfam" id="PF08718">
    <property type="entry name" value="GLTP"/>
    <property type="match status" value="1"/>
</dbReference>
<dbReference type="InterPro" id="IPR036497">
    <property type="entry name" value="GLTP_sf"/>
</dbReference>
<dbReference type="GO" id="GO:0055037">
    <property type="term" value="C:recycling endosome"/>
    <property type="evidence" value="ECO:0007669"/>
    <property type="project" value="TreeGrafter"/>
</dbReference>
<dbReference type="AlphaFoldDB" id="A0A8C4N9N7"/>
<dbReference type="PANTHER" id="PTHR22902">
    <property type="entry name" value="SESQUIPEDALIAN"/>
    <property type="match status" value="1"/>
</dbReference>
<evidence type="ECO:0000313" key="11">
    <source>
        <dbReference type="Proteomes" id="UP000694388"/>
    </source>
</evidence>
<dbReference type="GO" id="GO:0001881">
    <property type="term" value="P:receptor recycling"/>
    <property type="evidence" value="ECO:0007669"/>
    <property type="project" value="TreeGrafter"/>
</dbReference>
<dbReference type="GeneTree" id="ENSGT00940000157288"/>
<reference evidence="10" key="2">
    <citation type="submission" date="2025-09" db="UniProtKB">
        <authorList>
            <consortium name="Ensembl"/>
        </authorList>
    </citation>
    <scope>IDENTIFICATION</scope>
</reference>
<dbReference type="SMART" id="SM00233">
    <property type="entry name" value="PH"/>
    <property type="match status" value="1"/>
</dbReference>
<dbReference type="GO" id="GO:0005802">
    <property type="term" value="C:trans-Golgi network"/>
    <property type="evidence" value="ECO:0007669"/>
    <property type="project" value="TreeGrafter"/>
</dbReference>
<name>A0A8C4N9N7_EPTBU</name>
<evidence type="ECO:0000256" key="2">
    <source>
        <dbReference type="ARBA" id="ARBA00004198"/>
    </source>
</evidence>
<dbReference type="GO" id="GO:0005769">
    <property type="term" value="C:early endosome"/>
    <property type="evidence" value="ECO:0007669"/>
    <property type="project" value="TreeGrafter"/>
</dbReference>
<keyword evidence="4" id="KW-0813">Transport</keyword>
<keyword evidence="5" id="KW-0597">Phosphoprotein</keyword>
<dbReference type="GO" id="GO:0042147">
    <property type="term" value="P:retrograde transport, endosome to Golgi"/>
    <property type="evidence" value="ECO:0007669"/>
    <property type="project" value="TreeGrafter"/>
</dbReference>
<organism evidence="10 11">
    <name type="scientific">Eptatretus burgeri</name>
    <name type="common">Inshore hagfish</name>
    <dbReference type="NCBI Taxonomy" id="7764"/>
    <lineage>
        <taxon>Eukaryota</taxon>
        <taxon>Metazoa</taxon>
        <taxon>Chordata</taxon>
        <taxon>Craniata</taxon>
        <taxon>Vertebrata</taxon>
        <taxon>Cyclostomata</taxon>
        <taxon>Myxini</taxon>
        <taxon>Myxiniformes</taxon>
        <taxon>Myxinidae</taxon>
        <taxon>Eptatretinae</taxon>
        <taxon>Eptatretus</taxon>
    </lineage>
</organism>
<evidence type="ECO:0000256" key="6">
    <source>
        <dbReference type="ARBA" id="ARBA00023034"/>
    </source>
</evidence>
<dbReference type="Ensembl" id="ENSEBUT00000004841.1">
    <property type="protein sequence ID" value="ENSEBUP00000004404.1"/>
    <property type="gene ID" value="ENSEBUG00000003102.1"/>
</dbReference>
<evidence type="ECO:0000256" key="3">
    <source>
        <dbReference type="ARBA" id="ARBA00016588"/>
    </source>
</evidence>
<dbReference type="GO" id="GO:0007032">
    <property type="term" value="P:endosome organization"/>
    <property type="evidence" value="ECO:0007669"/>
    <property type="project" value="TreeGrafter"/>
</dbReference>
<dbReference type="Pfam" id="PF00169">
    <property type="entry name" value="PH"/>
    <property type="match status" value="1"/>
</dbReference>
<evidence type="ECO:0000256" key="7">
    <source>
        <dbReference type="ARBA" id="ARBA00023136"/>
    </source>
</evidence>
<dbReference type="GO" id="GO:0016020">
    <property type="term" value="C:membrane"/>
    <property type="evidence" value="ECO:0007669"/>
    <property type="project" value="UniProtKB-SubCell"/>
</dbReference>
<feature type="domain" description="PH" evidence="9">
    <location>
        <begin position="1"/>
        <end position="93"/>
    </location>
</feature>
<evidence type="ECO:0000313" key="10">
    <source>
        <dbReference type="Ensembl" id="ENSEBUP00000004404.1"/>
    </source>
</evidence>